<accession>A0A7R9PEX8</accession>
<dbReference type="PANTHER" id="PTHR13228:SF3">
    <property type="entry name" value="CONSERVED OLIGOMERIC GOLGI COMPLEX SUBUNIT 5"/>
    <property type="match status" value="1"/>
</dbReference>
<dbReference type="GO" id="GO:0006891">
    <property type="term" value="P:intra-Golgi vesicle-mediated transport"/>
    <property type="evidence" value="ECO:0007669"/>
    <property type="project" value="InterPro"/>
</dbReference>
<evidence type="ECO:0000259" key="1">
    <source>
        <dbReference type="Pfam" id="PF20649"/>
    </source>
</evidence>
<dbReference type="Pfam" id="PF20649">
    <property type="entry name" value="COG5_C"/>
    <property type="match status" value="1"/>
</dbReference>
<dbReference type="EMBL" id="OE202869">
    <property type="protein sequence ID" value="CAD7580656.1"/>
    <property type="molecule type" value="Genomic_DNA"/>
</dbReference>
<name>A0A7R9PEX8_TIMCA</name>
<gene>
    <name evidence="2" type="ORF">TCMB3V08_LOCUS13189</name>
</gene>
<protein>
    <submittedName>
        <fullName evidence="2">(California timema) hypothetical protein</fullName>
    </submittedName>
</protein>
<dbReference type="PANTHER" id="PTHR13228">
    <property type="entry name" value="CONSERVED OLIGOMERIC GOLGI COMPLEX COMPONENT 5"/>
    <property type="match status" value="1"/>
</dbReference>
<evidence type="ECO:0000313" key="2">
    <source>
        <dbReference type="EMBL" id="CAD7580656.1"/>
    </source>
</evidence>
<proteinExistence type="predicted"/>
<feature type="domain" description="Conserved oligomeric Golgi complex subunit 5 helical" evidence="1">
    <location>
        <begin position="53"/>
        <end position="96"/>
    </location>
</feature>
<sequence length="138" mass="15543">MLSRLHATSDLLRRVARIQHLVKRLNSQMKLADINKAAQCLSELAQLSENVDLSGLEVLEEDQRSIRSHRVELERQARTMLTQGLKAQNQSQVAVATNNSVVAQHYGGTELNVRRCRKDVTKLQSCISTRQAFHGPTK</sequence>
<dbReference type="InterPro" id="IPR019465">
    <property type="entry name" value="Cog5"/>
</dbReference>
<reference evidence="2" key="1">
    <citation type="submission" date="2020-11" db="EMBL/GenBank/DDBJ databases">
        <authorList>
            <person name="Tran Van P."/>
        </authorList>
    </citation>
    <scope>NUCLEOTIDE SEQUENCE</scope>
</reference>
<dbReference type="InterPro" id="IPR048485">
    <property type="entry name" value="COG5_helical"/>
</dbReference>
<organism evidence="2">
    <name type="scientific">Timema californicum</name>
    <name type="common">California timema</name>
    <name type="synonym">Walking stick</name>
    <dbReference type="NCBI Taxonomy" id="61474"/>
    <lineage>
        <taxon>Eukaryota</taxon>
        <taxon>Metazoa</taxon>
        <taxon>Ecdysozoa</taxon>
        <taxon>Arthropoda</taxon>
        <taxon>Hexapoda</taxon>
        <taxon>Insecta</taxon>
        <taxon>Pterygota</taxon>
        <taxon>Neoptera</taxon>
        <taxon>Polyneoptera</taxon>
        <taxon>Phasmatodea</taxon>
        <taxon>Timematodea</taxon>
        <taxon>Timematoidea</taxon>
        <taxon>Timematidae</taxon>
        <taxon>Timema</taxon>
    </lineage>
</organism>
<dbReference type="GO" id="GO:0017119">
    <property type="term" value="C:Golgi transport complex"/>
    <property type="evidence" value="ECO:0007669"/>
    <property type="project" value="InterPro"/>
</dbReference>
<dbReference type="AlphaFoldDB" id="A0A7R9PEX8"/>